<evidence type="ECO:0000313" key="3">
    <source>
        <dbReference type="Proteomes" id="UP000287033"/>
    </source>
</evidence>
<name>A0A401TCY3_CHIPU</name>
<accession>A0A401TCY3</accession>
<keyword evidence="3" id="KW-1185">Reference proteome</keyword>
<protein>
    <submittedName>
        <fullName evidence="2">Uncharacterized protein</fullName>
    </submittedName>
</protein>
<reference evidence="2 3" key="1">
    <citation type="journal article" date="2018" name="Nat. Ecol. Evol.">
        <title>Shark genomes provide insights into elasmobranch evolution and the origin of vertebrates.</title>
        <authorList>
            <person name="Hara Y"/>
            <person name="Yamaguchi K"/>
            <person name="Onimaru K"/>
            <person name="Kadota M"/>
            <person name="Koyanagi M"/>
            <person name="Keeley SD"/>
            <person name="Tatsumi K"/>
            <person name="Tanaka K"/>
            <person name="Motone F"/>
            <person name="Kageyama Y"/>
            <person name="Nozu R"/>
            <person name="Adachi N"/>
            <person name="Nishimura O"/>
            <person name="Nakagawa R"/>
            <person name="Tanegashima C"/>
            <person name="Kiyatake I"/>
            <person name="Matsumoto R"/>
            <person name="Murakumo K"/>
            <person name="Nishida K"/>
            <person name="Terakita A"/>
            <person name="Kuratani S"/>
            <person name="Sato K"/>
            <person name="Hyodo S Kuraku.S."/>
        </authorList>
    </citation>
    <scope>NUCLEOTIDE SEQUENCE [LARGE SCALE GENOMIC DNA]</scope>
</reference>
<gene>
    <name evidence="2" type="ORF">chiPu_0024208</name>
</gene>
<dbReference type="Proteomes" id="UP000287033">
    <property type="component" value="Unassembled WGS sequence"/>
</dbReference>
<feature type="compositionally biased region" description="Basic and acidic residues" evidence="1">
    <location>
        <begin position="28"/>
        <end position="44"/>
    </location>
</feature>
<dbReference type="EMBL" id="BEZZ01034866">
    <property type="protein sequence ID" value="GCC40455.1"/>
    <property type="molecule type" value="Genomic_DNA"/>
</dbReference>
<feature type="region of interest" description="Disordered" evidence="1">
    <location>
        <begin position="1"/>
        <end position="128"/>
    </location>
</feature>
<dbReference type="AlphaFoldDB" id="A0A401TCY3"/>
<proteinExistence type="predicted"/>
<evidence type="ECO:0000256" key="1">
    <source>
        <dbReference type="SAM" id="MobiDB-lite"/>
    </source>
</evidence>
<organism evidence="2 3">
    <name type="scientific">Chiloscyllium punctatum</name>
    <name type="common">Brownbanded bambooshark</name>
    <name type="synonym">Hemiscyllium punctatum</name>
    <dbReference type="NCBI Taxonomy" id="137246"/>
    <lineage>
        <taxon>Eukaryota</taxon>
        <taxon>Metazoa</taxon>
        <taxon>Chordata</taxon>
        <taxon>Craniata</taxon>
        <taxon>Vertebrata</taxon>
        <taxon>Chondrichthyes</taxon>
        <taxon>Elasmobranchii</taxon>
        <taxon>Galeomorphii</taxon>
        <taxon>Galeoidea</taxon>
        <taxon>Orectolobiformes</taxon>
        <taxon>Hemiscylliidae</taxon>
        <taxon>Chiloscyllium</taxon>
    </lineage>
</organism>
<sequence length="128" mass="13678">MGRRGATQRRVGLHVYGQARSGTPGKQVRAEAFTRPREDPDCVFERSPYPELYAKGDQGPLYPPASLSNGVEEGERGSTPPSAHIGRAPPQAYQGMTGEMPAPWDSGSKKKTVAGPTGLRPVVFGGEE</sequence>
<comment type="caution">
    <text evidence="2">The sequence shown here is derived from an EMBL/GenBank/DDBJ whole genome shotgun (WGS) entry which is preliminary data.</text>
</comment>
<evidence type="ECO:0000313" key="2">
    <source>
        <dbReference type="EMBL" id="GCC40455.1"/>
    </source>
</evidence>